<feature type="transmembrane region" description="Helical" evidence="1">
    <location>
        <begin position="264"/>
        <end position="283"/>
    </location>
</feature>
<dbReference type="STRING" id="1035707.SAMN05216552_1009129"/>
<dbReference type="InterPro" id="IPR050545">
    <property type="entry name" value="Mycobact_MmpL"/>
</dbReference>
<proteinExistence type="predicted"/>
<feature type="transmembrane region" description="Helical" evidence="1">
    <location>
        <begin position="290"/>
        <end position="311"/>
    </location>
</feature>
<dbReference type="Proteomes" id="UP000199391">
    <property type="component" value="Unassembled WGS sequence"/>
</dbReference>
<accession>A0A1I7IX96</accession>
<dbReference type="SUPFAM" id="SSF82866">
    <property type="entry name" value="Multidrug efflux transporter AcrB transmembrane domain"/>
    <property type="match status" value="2"/>
</dbReference>
<dbReference type="Gene3D" id="1.20.1640.10">
    <property type="entry name" value="Multidrug efflux transporter AcrB transmembrane domain"/>
    <property type="match status" value="2"/>
</dbReference>
<feature type="transmembrane region" description="Helical" evidence="1">
    <location>
        <begin position="680"/>
        <end position="701"/>
    </location>
</feature>
<feature type="transmembrane region" description="Helical" evidence="1">
    <location>
        <begin position="707"/>
        <end position="726"/>
    </location>
</feature>
<dbReference type="AlphaFoldDB" id="A0A1I7IX96"/>
<feature type="transmembrane region" description="Helical" evidence="1">
    <location>
        <begin position="656"/>
        <end position="673"/>
    </location>
</feature>
<keyword evidence="1" id="KW-0812">Transmembrane</keyword>
<feature type="transmembrane region" description="Helical" evidence="1">
    <location>
        <begin position="764"/>
        <end position="787"/>
    </location>
</feature>
<sequence>MSLGQPMPGKRLALLWLLAVSLLLGHNAWLWLGQRITPDTDILALLPVQERDPVLQQSFLHMVDAAQQRLVVLVGAEDWADAKKAADAYRAVLDTQPGMFASTPVNDKTQDDWLALFQRHRLALLTAEQEQRLRVEPAGHWEEAALGRMYNAFGGPKLGSWQDDPYGLFAGWMQERAQETPVRPRDGYLFVAEKGGAGSNPRQYVLLPMTLKVPAFSITAQDTVLPLLARAAEAARKAVPKVDLIPAGVVLHAAAASGQAHREMSTIGLGSLAGIVLLTWLAFHTLRPILLILLSIGVGCLGAFSVCWLLFGRVHLLTLVFGASLIGVAQDYGIYFLFNRMAADPALDSRALLKKLMPGLSLTLLAAVIGYMGLAFTPFPGLRAMAVFSALGLVFAWLTVICWFPPLLKGGALKPGALARGYGGLLRRWPSPRLNAPTLALAAVFAVAAGAGLMRLHPNDDIRLLQNSPKRLVQDQIRLGKLLDAPTPVQFYLVRGASEEEVLQREEALKLRLAPLVERGVIGGWQAMSNWVPSLRTQDSRRALLEEKLLAPDGPLRAVARQVEEDANWVAATVELQRAAGKPLTLQAFLDAPSSEPWRHLWLGRAEGVYASIVALRGMNYSGLPALRTAADGLAGVQWVDKVGEISTVLGRYRVYMGWVVLAAYGLVFALLLPRYRGRAWRVLAPTALASVATLAAVGYAGHSLQLFHVLGLMLLLGVGVDYGIFMQEQPDRRDATPWLAVGLSAANTILSFGLLGLSGTPALQAFGLTMLIGTALVWLLVPCFAYTDNKESDNGAAI</sequence>
<evidence type="ECO:0000313" key="2">
    <source>
        <dbReference type="EMBL" id="SFU77587.1"/>
    </source>
</evidence>
<dbReference type="PANTHER" id="PTHR33406">
    <property type="entry name" value="MEMBRANE PROTEIN MJ1562-RELATED"/>
    <property type="match status" value="1"/>
</dbReference>
<feature type="transmembrane region" description="Helical" evidence="1">
    <location>
        <begin position="434"/>
        <end position="454"/>
    </location>
</feature>
<feature type="transmembrane region" description="Helical" evidence="1">
    <location>
        <begin position="317"/>
        <end position="338"/>
    </location>
</feature>
<protein>
    <submittedName>
        <fullName evidence="2">Predicted exporter</fullName>
    </submittedName>
</protein>
<feature type="transmembrane region" description="Helical" evidence="1">
    <location>
        <begin position="385"/>
        <end position="404"/>
    </location>
</feature>
<feature type="transmembrane region" description="Helical" evidence="1">
    <location>
        <begin position="359"/>
        <end position="379"/>
    </location>
</feature>
<keyword evidence="1" id="KW-1133">Transmembrane helix</keyword>
<dbReference type="EMBL" id="FPBO01000009">
    <property type="protein sequence ID" value="SFU77587.1"/>
    <property type="molecule type" value="Genomic_DNA"/>
</dbReference>
<keyword evidence="3" id="KW-1185">Reference proteome</keyword>
<evidence type="ECO:0000256" key="1">
    <source>
        <dbReference type="SAM" id="Phobius"/>
    </source>
</evidence>
<gene>
    <name evidence="2" type="ORF">SAMN05216552_1009129</name>
</gene>
<dbReference type="PANTHER" id="PTHR33406:SF13">
    <property type="entry name" value="MEMBRANE PROTEIN YDFJ"/>
    <property type="match status" value="1"/>
</dbReference>
<reference evidence="3" key="1">
    <citation type="submission" date="2016-10" db="EMBL/GenBank/DDBJ databases">
        <authorList>
            <person name="Varghese N."/>
            <person name="Submissions S."/>
        </authorList>
    </citation>
    <scope>NUCLEOTIDE SEQUENCE [LARGE SCALE GENOMIC DNA]</scope>
    <source>
        <strain evidence="3">CGMCC 1.11014</strain>
    </source>
</reference>
<keyword evidence="1" id="KW-0472">Membrane</keyword>
<name>A0A1I7IX96_9BURK</name>
<dbReference type="GO" id="GO:0005886">
    <property type="term" value="C:plasma membrane"/>
    <property type="evidence" value="ECO:0007669"/>
    <property type="project" value="TreeGrafter"/>
</dbReference>
<organism evidence="2 3">
    <name type="scientific">Pseudoduganella namucuonensis</name>
    <dbReference type="NCBI Taxonomy" id="1035707"/>
    <lineage>
        <taxon>Bacteria</taxon>
        <taxon>Pseudomonadati</taxon>
        <taxon>Pseudomonadota</taxon>
        <taxon>Betaproteobacteria</taxon>
        <taxon>Burkholderiales</taxon>
        <taxon>Oxalobacteraceae</taxon>
        <taxon>Telluria group</taxon>
        <taxon>Pseudoduganella</taxon>
    </lineage>
</organism>
<evidence type="ECO:0000313" key="3">
    <source>
        <dbReference type="Proteomes" id="UP000199391"/>
    </source>
</evidence>
<feature type="transmembrane region" description="Helical" evidence="1">
    <location>
        <begin position="738"/>
        <end position="758"/>
    </location>
</feature>